<reference evidence="1" key="1">
    <citation type="submission" date="2020-06" db="EMBL/GenBank/DDBJ databases">
        <title>WGS assembly of Ceratodon purpureus strain R40.</title>
        <authorList>
            <person name="Carey S.B."/>
            <person name="Jenkins J."/>
            <person name="Shu S."/>
            <person name="Lovell J.T."/>
            <person name="Sreedasyam A."/>
            <person name="Maumus F."/>
            <person name="Tiley G.P."/>
            <person name="Fernandez-Pozo N."/>
            <person name="Barry K."/>
            <person name="Chen C."/>
            <person name="Wang M."/>
            <person name="Lipzen A."/>
            <person name="Daum C."/>
            <person name="Saski C.A."/>
            <person name="Payton A.C."/>
            <person name="Mcbreen J.C."/>
            <person name="Conrad R.E."/>
            <person name="Kollar L.M."/>
            <person name="Olsson S."/>
            <person name="Huttunen S."/>
            <person name="Landis J.B."/>
            <person name="Wickett N.J."/>
            <person name="Johnson M.G."/>
            <person name="Rensing S.A."/>
            <person name="Grimwood J."/>
            <person name="Schmutz J."/>
            <person name="Mcdaniel S.F."/>
        </authorList>
    </citation>
    <scope>NUCLEOTIDE SEQUENCE</scope>
    <source>
        <strain evidence="1">R40</strain>
    </source>
</reference>
<dbReference type="AlphaFoldDB" id="A0A8T0IU24"/>
<sequence>MLSLSGSGLSESRTMRGRLTGTIYKQDSRDLMPHIVRKTKITTTLFIYYFERPVLLVYSDTLCFHKASVSIFYLFSYIALSTGLVSSSCQVILTQMLEMLLSHGFLHVNHFLRLQSRSGLCLR</sequence>
<evidence type="ECO:0000313" key="2">
    <source>
        <dbReference type="Proteomes" id="UP000822688"/>
    </source>
</evidence>
<organism evidence="1 2">
    <name type="scientific">Ceratodon purpureus</name>
    <name type="common">Fire moss</name>
    <name type="synonym">Dicranum purpureum</name>
    <dbReference type="NCBI Taxonomy" id="3225"/>
    <lineage>
        <taxon>Eukaryota</taxon>
        <taxon>Viridiplantae</taxon>
        <taxon>Streptophyta</taxon>
        <taxon>Embryophyta</taxon>
        <taxon>Bryophyta</taxon>
        <taxon>Bryophytina</taxon>
        <taxon>Bryopsida</taxon>
        <taxon>Dicranidae</taxon>
        <taxon>Pseudoditrichales</taxon>
        <taxon>Ditrichaceae</taxon>
        <taxon>Ceratodon</taxon>
    </lineage>
</organism>
<evidence type="ECO:0000313" key="1">
    <source>
        <dbReference type="EMBL" id="KAG0587220.1"/>
    </source>
</evidence>
<name>A0A8T0IU24_CERPU</name>
<accession>A0A8T0IU24</accession>
<gene>
    <name evidence="1" type="ORF">KC19_2G149300</name>
</gene>
<dbReference type="EMBL" id="CM026422">
    <property type="protein sequence ID" value="KAG0587220.1"/>
    <property type="molecule type" value="Genomic_DNA"/>
</dbReference>
<keyword evidence="2" id="KW-1185">Reference proteome</keyword>
<proteinExistence type="predicted"/>
<dbReference type="Proteomes" id="UP000822688">
    <property type="component" value="Chromosome 2"/>
</dbReference>
<comment type="caution">
    <text evidence="1">The sequence shown here is derived from an EMBL/GenBank/DDBJ whole genome shotgun (WGS) entry which is preliminary data.</text>
</comment>
<protein>
    <submittedName>
        <fullName evidence="1">Uncharacterized protein</fullName>
    </submittedName>
</protein>